<dbReference type="Proteomes" id="UP000232003">
    <property type="component" value="Plasmid pNFSY08"/>
</dbReference>
<dbReference type="EMBL" id="CP024785">
    <property type="protein sequence ID" value="AUB42260.1"/>
    <property type="molecule type" value="Genomic_DNA"/>
</dbReference>
<dbReference type="EMBL" id="CP024785">
    <property type="protein sequence ID" value="AUB42199.1"/>
    <property type="molecule type" value="Genomic_DNA"/>
</dbReference>
<proteinExistence type="predicted"/>
<protein>
    <submittedName>
        <fullName evidence="9">SRSO17 transposase</fullName>
    </submittedName>
</protein>
<gene>
    <name evidence="2" type="ORF">COO91_01199</name>
    <name evidence="3" type="ORF">COO91_07963</name>
    <name evidence="4" type="ORF">COO91_08062</name>
    <name evidence="5" type="ORF">COO91_08308</name>
    <name evidence="6" type="ORF">COO91_08319</name>
    <name evidence="7" type="ORF">COO91_08372</name>
    <name evidence="8" type="ORF">COO91_08607</name>
    <name evidence="9" type="ORF">COO91_11181</name>
</gene>
<evidence type="ECO:0000313" key="8">
    <source>
        <dbReference type="EMBL" id="AUB42475.1"/>
    </source>
</evidence>
<dbReference type="OrthoDB" id="517776at2"/>
<geneLocation type="plasmid" evidence="9">
    <name>pNFSY08</name>
</geneLocation>
<dbReference type="EMBL" id="CP024785">
    <property type="protein sequence ID" value="AUB41969.1"/>
    <property type="molecule type" value="Genomic_DNA"/>
</dbReference>
<evidence type="ECO:0000313" key="9">
    <source>
        <dbReference type="EMBL" id="AUB44926.1"/>
    </source>
</evidence>
<keyword evidence="10" id="KW-1185">Reference proteome</keyword>
<evidence type="ECO:0000313" key="7">
    <source>
        <dbReference type="EMBL" id="AUB42260.1"/>
    </source>
</evidence>
<evidence type="ECO:0000313" key="5">
    <source>
        <dbReference type="EMBL" id="AUB42199.1"/>
    </source>
</evidence>
<dbReference type="KEGG" id="nfl:COO91_08319"/>
<name>A0A2K8TB66_9NOSO</name>
<evidence type="ECO:0000313" key="6">
    <source>
        <dbReference type="EMBL" id="AUB42210.1"/>
    </source>
</evidence>
<dbReference type="EMBL" id="CP024785">
    <property type="protein sequence ID" value="AUB41877.1"/>
    <property type="molecule type" value="Genomic_DNA"/>
</dbReference>
<reference evidence="9 10" key="1">
    <citation type="submission" date="2017-11" db="EMBL/GenBank/DDBJ databases">
        <title>Complete genome of a free-living desiccation-tolerant cyanobacterium and its photosynthetic adaptation to extreme terrestrial habitat.</title>
        <authorList>
            <person name="Shang J."/>
        </authorList>
    </citation>
    <scope>NUCLEOTIDE SEQUENCE [LARGE SCALE GENOMIC DNA]</scope>
    <source>
        <strain evidence="9 10">CCNUN1</strain>
        <plasmid evidence="9">pNFSY08</plasmid>
        <plasmid evidence="10">pnfsy08</plasmid>
    </source>
</reference>
<dbReference type="EMBL" id="CP024785">
    <property type="protein sequence ID" value="AUB42210.1"/>
    <property type="molecule type" value="Genomic_DNA"/>
</dbReference>
<geneLocation type="plasmid" evidence="10">
    <name>pnfsy08</name>
</geneLocation>
<keyword evidence="9" id="KW-0614">Plasmid</keyword>
<dbReference type="NCBIfam" id="NF033540">
    <property type="entry name" value="transpos_IS701"/>
    <property type="match status" value="1"/>
</dbReference>
<sequence length="436" mass="51130">MVQPRPAAPTVKFVDEYCQWYKSLFSDVRSFEAFKYLHVGCVSDLKRKTLPEIAKIVGLDNQQGLHHFLTSSPWDIEKLRILRLELILQVLKGRPIILIIDETGDKKKGNKTDYVKRQYIGNLGKVENGIVAVTAYGVFCGMTFPLLFEVYKPRERLKPGDKYRTKPEIAAILMRKLESMGFNFNLVLADSLYGESGKNFITVLDEFKKNYIVAIRSNHSLKLLPRQHTQYLKWHKFKRVFSDLSSENRFIREIIHGKRSENRYWQITTDREKLPGNTTWYVMSRYPDLTPRDVGNFYGLRTWVEYGLKQSKNELGWADYRLTHYPDIERWWEIVCSSYLMVSLHSEQMQSSVPKSPSKLASHPWWNDKKGWKNILNNLRLIIQPFTLFNLIYPWLTVFPIPQLSLGFSKLQSIIYRLTSSIFISLTHPDFYFSSA</sequence>
<organism evidence="9 10">
    <name type="scientific">Nostoc flagelliforme CCNUN1</name>
    <dbReference type="NCBI Taxonomy" id="2038116"/>
    <lineage>
        <taxon>Bacteria</taxon>
        <taxon>Bacillati</taxon>
        <taxon>Cyanobacteriota</taxon>
        <taxon>Cyanophyceae</taxon>
        <taxon>Nostocales</taxon>
        <taxon>Nostocaceae</taxon>
        <taxon>Nostoc</taxon>
    </lineage>
</organism>
<dbReference type="KEGG" id="nfl:COO91_08607"/>
<dbReference type="EMBL" id="CP024785">
    <property type="protein sequence ID" value="AUB35323.1"/>
    <property type="molecule type" value="Genomic_DNA"/>
</dbReference>
<evidence type="ECO:0000259" key="1">
    <source>
        <dbReference type="Pfam" id="PF13546"/>
    </source>
</evidence>
<dbReference type="PANTHER" id="PTHR33627">
    <property type="entry name" value="TRANSPOSASE"/>
    <property type="match status" value="1"/>
</dbReference>
<dbReference type="KEGG" id="nfl:COO91_08308"/>
<dbReference type="KEGG" id="nfl:COO91_07963"/>
<evidence type="ECO:0000313" key="10">
    <source>
        <dbReference type="Proteomes" id="UP000232003"/>
    </source>
</evidence>
<dbReference type="InterPro" id="IPR039365">
    <property type="entry name" value="IS701-like"/>
</dbReference>
<dbReference type="EMBL" id="CP024793">
    <property type="protein sequence ID" value="AUB44926.1"/>
    <property type="molecule type" value="Genomic_DNA"/>
</dbReference>
<evidence type="ECO:0000313" key="3">
    <source>
        <dbReference type="EMBL" id="AUB41877.1"/>
    </source>
</evidence>
<dbReference type="KEGG" id="nfl:COO91_08062"/>
<evidence type="ECO:0000313" key="4">
    <source>
        <dbReference type="EMBL" id="AUB41969.1"/>
    </source>
</evidence>
<dbReference type="SUPFAM" id="SSF53098">
    <property type="entry name" value="Ribonuclease H-like"/>
    <property type="match status" value="1"/>
</dbReference>
<dbReference type="InterPro" id="IPR038721">
    <property type="entry name" value="IS701-like_DDE_dom"/>
</dbReference>
<dbReference type="KEGG" id="nfl:COO91_11181"/>
<dbReference type="RefSeq" id="WP_100897586.1">
    <property type="nucleotide sequence ID" value="NZ_CAWNNC010000001.1"/>
</dbReference>
<feature type="domain" description="Transposase IS701-like DDE" evidence="1">
    <location>
        <begin position="35"/>
        <end position="221"/>
    </location>
</feature>
<dbReference type="AlphaFoldDB" id="A0A2K8TB66"/>
<evidence type="ECO:0000313" key="2">
    <source>
        <dbReference type="EMBL" id="AUB35323.1"/>
    </source>
</evidence>
<dbReference type="EMBL" id="CP024785">
    <property type="protein sequence ID" value="AUB42475.1"/>
    <property type="molecule type" value="Genomic_DNA"/>
</dbReference>
<dbReference type="InterPro" id="IPR012337">
    <property type="entry name" value="RNaseH-like_sf"/>
</dbReference>
<dbReference type="Pfam" id="PF13546">
    <property type="entry name" value="DDE_5"/>
    <property type="match status" value="1"/>
</dbReference>
<dbReference type="KEGG" id="nfl:COO91_01199"/>
<dbReference type="Proteomes" id="UP000232003">
    <property type="component" value="Chromosome"/>
</dbReference>
<accession>A0A2K8TB66</accession>
<dbReference type="KEGG" id="nfl:COO91_08372"/>
<dbReference type="PANTHER" id="PTHR33627:SF1">
    <property type="entry name" value="TRANSPOSASE"/>
    <property type="match status" value="1"/>
</dbReference>